<dbReference type="KEGG" id="gxy:GLX_11710"/>
<reference evidence="2" key="1">
    <citation type="journal article" date="2011" name="J. Bacteriol.">
        <title>Complete genome sequence of NBRC 3288, a unique cellulose-nonproducing strain of Gluconacetobacter xylinus isolated from vinegar.</title>
        <authorList>
            <person name="Ogino H."/>
            <person name="Azuma Y."/>
            <person name="Hosoyama A."/>
            <person name="Nakazawa H."/>
            <person name="Matsutani M."/>
            <person name="Hasegawa A."/>
            <person name="Otsuyama K."/>
            <person name="Matsushita K."/>
            <person name="Fujita N."/>
            <person name="Shirai M."/>
        </authorList>
    </citation>
    <scope>NUCLEOTIDE SEQUENCE [LARGE SCALE GENOMIC DNA]</scope>
    <source>
        <strain evidence="2">NBRC 3288 / BCRC 11682 / LMG 1693</strain>
    </source>
</reference>
<gene>
    <name evidence="1" type="ordered locus">GLX_11710</name>
</gene>
<dbReference type="STRING" id="634177.GLX_11710"/>
<organism evidence="1 2">
    <name type="scientific">Komagataeibacter medellinensis (strain NBRC 3288 / BCRC 11682 / LMG 1693 / Kondo 51)</name>
    <name type="common">Gluconacetobacter medellinensis</name>
    <dbReference type="NCBI Taxonomy" id="634177"/>
    <lineage>
        <taxon>Bacteria</taxon>
        <taxon>Pseudomonadati</taxon>
        <taxon>Pseudomonadota</taxon>
        <taxon>Alphaproteobacteria</taxon>
        <taxon>Acetobacterales</taxon>
        <taxon>Acetobacteraceae</taxon>
        <taxon>Komagataeibacter</taxon>
    </lineage>
</organism>
<dbReference type="EMBL" id="AP012159">
    <property type="protein sequence ID" value="BAK83583.1"/>
    <property type="molecule type" value="Genomic_DNA"/>
</dbReference>
<name>G2I636_KOMMN</name>
<sequence>MQQDGEGTVAGPDQGYEFNLEITLLKVGGTLHAHSWMMIPDALSVSPDYGTPCIALTSPWRNPLHIPSMEPN</sequence>
<dbReference type="eggNOG" id="COG4993">
    <property type="taxonomic scope" value="Bacteria"/>
</dbReference>
<dbReference type="PATRIC" id="fig|634177.7.peg.1348"/>
<dbReference type="HOGENOM" id="CLU_2717105_0_0_5"/>
<proteinExistence type="predicted"/>
<evidence type="ECO:0000313" key="2">
    <source>
        <dbReference type="Proteomes" id="UP000009044"/>
    </source>
</evidence>
<accession>G2I636</accession>
<protein>
    <submittedName>
        <fullName evidence="1">Glucose dehydrogenase</fullName>
    </submittedName>
</protein>
<dbReference type="Proteomes" id="UP000009044">
    <property type="component" value="Chromosome"/>
</dbReference>
<evidence type="ECO:0000313" key="1">
    <source>
        <dbReference type="EMBL" id="BAK83583.1"/>
    </source>
</evidence>
<dbReference type="AlphaFoldDB" id="G2I636"/>